<evidence type="ECO:0000259" key="2">
    <source>
        <dbReference type="Pfam" id="PF19556"/>
    </source>
</evidence>
<dbReference type="EMBL" id="SOZE01000009">
    <property type="protein sequence ID" value="TFF37727.1"/>
    <property type="molecule type" value="Genomic_DNA"/>
</dbReference>
<proteinExistence type="predicted"/>
<comment type="caution">
    <text evidence="3">The sequence shown here is derived from an EMBL/GenBank/DDBJ whole genome shotgun (WGS) entry which is preliminary data.</text>
</comment>
<dbReference type="Pfam" id="PF19556">
    <property type="entry name" value="PRTRC_E"/>
    <property type="match status" value="1"/>
</dbReference>
<feature type="domain" description="ParB-related ThiF-related cassette protein E" evidence="2">
    <location>
        <begin position="1"/>
        <end position="185"/>
    </location>
</feature>
<dbReference type="RefSeq" id="WP_133230634.1">
    <property type="nucleotide sequence ID" value="NZ_SOZE01000009.1"/>
</dbReference>
<sequence length="196" mass="22032">MTTNFFQNIASLNLQGVWKLAITTDDKGNFIVSQLFNTTCGDKAVNLIVPLTLSGTAEDLDEGFFDKVTEPTLKSAGLQTNMEAHLKSVEIAKAASKLEQDKKNKEKAQTTATATKKTDDVELPEPKISKEDKKKAYDEAMEKVTELIKKFKFSEALTILPTIEDHPNKENELKKKRQYLTQQANLYEKVLIDYNA</sequence>
<accession>A0A4Y8SGQ8</accession>
<gene>
    <name evidence="3" type="ORF">E2R66_11200</name>
</gene>
<keyword evidence="4" id="KW-1185">Reference proteome</keyword>
<dbReference type="Proteomes" id="UP000297540">
    <property type="component" value="Unassembled WGS sequence"/>
</dbReference>
<evidence type="ECO:0000313" key="3">
    <source>
        <dbReference type="EMBL" id="TFF37727.1"/>
    </source>
</evidence>
<dbReference type="InterPro" id="IPR022273">
    <property type="entry name" value="PRTRC_protein-E"/>
</dbReference>
<feature type="region of interest" description="Disordered" evidence="1">
    <location>
        <begin position="98"/>
        <end position="120"/>
    </location>
</feature>
<dbReference type="NCBIfam" id="TIGR03741">
    <property type="entry name" value="PRTRC_E"/>
    <property type="match status" value="1"/>
</dbReference>
<dbReference type="AlphaFoldDB" id="A0A4Y8SGQ8"/>
<evidence type="ECO:0000256" key="1">
    <source>
        <dbReference type="SAM" id="MobiDB-lite"/>
    </source>
</evidence>
<reference evidence="3 4" key="1">
    <citation type="journal article" date="2017" name="Int. J. Syst. Evol. Microbiol.">
        <title>Mucilaginibacterpsychrotolerans sp. nov., isolated from peatlands.</title>
        <authorList>
            <person name="Deng Y."/>
            <person name="Shen L."/>
            <person name="Xu B."/>
            <person name="Liu Y."/>
            <person name="Gu Z."/>
            <person name="Liu H."/>
            <person name="Zhou Y."/>
        </authorList>
    </citation>
    <scope>NUCLEOTIDE SEQUENCE [LARGE SCALE GENOMIC DNA]</scope>
    <source>
        <strain evidence="3 4">NH7-4</strain>
    </source>
</reference>
<feature type="compositionally biased region" description="Basic and acidic residues" evidence="1">
    <location>
        <begin position="98"/>
        <end position="108"/>
    </location>
</feature>
<protein>
    <submittedName>
        <fullName evidence="3">PRTRC system protein E</fullName>
    </submittedName>
</protein>
<organism evidence="3 4">
    <name type="scientific">Mucilaginibacter psychrotolerans</name>
    <dbReference type="NCBI Taxonomy" id="1524096"/>
    <lineage>
        <taxon>Bacteria</taxon>
        <taxon>Pseudomonadati</taxon>
        <taxon>Bacteroidota</taxon>
        <taxon>Sphingobacteriia</taxon>
        <taxon>Sphingobacteriales</taxon>
        <taxon>Sphingobacteriaceae</taxon>
        <taxon>Mucilaginibacter</taxon>
    </lineage>
</organism>
<evidence type="ECO:0000313" key="4">
    <source>
        <dbReference type="Proteomes" id="UP000297540"/>
    </source>
</evidence>
<name>A0A4Y8SGQ8_9SPHI</name>
<dbReference type="OrthoDB" id="1050181at2"/>